<keyword evidence="1" id="KW-0472">Membrane</keyword>
<dbReference type="SUPFAM" id="SSF159774">
    <property type="entry name" value="YerB-like"/>
    <property type="match status" value="1"/>
</dbReference>
<keyword evidence="1" id="KW-1133">Transmembrane helix</keyword>
<dbReference type="Pfam" id="PF17479">
    <property type="entry name" value="DUF3048_C"/>
    <property type="match status" value="1"/>
</dbReference>
<accession>A0A1F6P866</accession>
<reference evidence="4 5" key="1">
    <citation type="journal article" date="2016" name="Nat. Commun.">
        <title>Thousands of microbial genomes shed light on interconnected biogeochemical processes in an aquifer system.</title>
        <authorList>
            <person name="Anantharaman K."/>
            <person name="Brown C.T."/>
            <person name="Hug L.A."/>
            <person name="Sharon I."/>
            <person name="Castelle C.J."/>
            <person name="Probst A.J."/>
            <person name="Thomas B.C."/>
            <person name="Singh A."/>
            <person name="Wilkins M.J."/>
            <person name="Karaoz U."/>
            <person name="Brodie E.L."/>
            <person name="Williams K.H."/>
            <person name="Hubbard S.S."/>
            <person name="Banfield J.F."/>
        </authorList>
    </citation>
    <scope>NUCLEOTIDE SEQUENCE [LARGE SCALE GENOMIC DNA]</scope>
</reference>
<dbReference type="Pfam" id="PF11258">
    <property type="entry name" value="DUF3048"/>
    <property type="match status" value="1"/>
</dbReference>
<dbReference type="Proteomes" id="UP000176634">
    <property type="component" value="Unassembled WGS sequence"/>
</dbReference>
<sequence>MKILKHVLKFRPYFLPAAAALVVILIISIWYIIFNGFPSFTKDISFNFFSHKVEYTNPLDGEVVESREGTEVQVVGIMIDNHPDAWPQSGVSAAKIVYEVLVEGGLTRYFAIYDSKQVVPEVGPVRSARTYFLDWIQEYGNGLYVHSGGSPAALAAIKPRKVFDANEFFWGEYFWRATDHFAPHNLYISSENWQKMLEVRGNTTSIFASDKAWKYSQSVGVTLASSSQLKINFNLYYKVAWNYDKDKLQYLRSINRDVEKDKDGSEIWARNIVVQFTDVADITNDDKGRQEIKTTGSGDAIILKKGSVVYGTWKKNNIKDRTRFYDSNNQEVLFVPGNTWIEVLPKGLDVEITD</sequence>
<evidence type="ECO:0000259" key="2">
    <source>
        <dbReference type="Pfam" id="PF11258"/>
    </source>
</evidence>
<dbReference type="InterPro" id="IPR023158">
    <property type="entry name" value="YerB-like_sf"/>
</dbReference>
<dbReference type="InterPro" id="IPR021416">
    <property type="entry name" value="DUF3048_N"/>
</dbReference>
<gene>
    <name evidence="4" type="ORF">A2563_04975</name>
</gene>
<evidence type="ECO:0008006" key="6">
    <source>
        <dbReference type="Google" id="ProtNLM"/>
    </source>
</evidence>
<proteinExistence type="predicted"/>
<feature type="transmembrane region" description="Helical" evidence="1">
    <location>
        <begin position="12"/>
        <end position="33"/>
    </location>
</feature>
<keyword evidence="1" id="KW-0812">Transmembrane</keyword>
<dbReference type="AlphaFoldDB" id="A0A1F6P866"/>
<name>A0A1F6P866_9BACT</name>
<evidence type="ECO:0000259" key="3">
    <source>
        <dbReference type="Pfam" id="PF17479"/>
    </source>
</evidence>
<evidence type="ECO:0000256" key="1">
    <source>
        <dbReference type="SAM" id="Phobius"/>
    </source>
</evidence>
<feature type="domain" description="DUF3048" evidence="2">
    <location>
        <begin position="68"/>
        <end position="200"/>
    </location>
</feature>
<organism evidence="4 5">
    <name type="scientific">Candidatus Magasanikbacteria bacterium RIFOXYD1_FULL_40_23</name>
    <dbReference type="NCBI Taxonomy" id="1798705"/>
    <lineage>
        <taxon>Bacteria</taxon>
        <taxon>Candidatus Magasanikiibacteriota</taxon>
    </lineage>
</organism>
<dbReference type="InterPro" id="IPR035328">
    <property type="entry name" value="DUF3048_C"/>
</dbReference>
<dbReference type="EMBL" id="MFRA01000006">
    <property type="protein sequence ID" value="OGH92308.1"/>
    <property type="molecule type" value="Genomic_DNA"/>
</dbReference>
<comment type="caution">
    <text evidence="4">The sequence shown here is derived from an EMBL/GenBank/DDBJ whole genome shotgun (WGS) entry which is preliminary data.</text>
</comment>
<feature type="domain" description="DUF3048" evidence="3">
    <location>
        <begin position="231"/>
        <end position="341"/>
    </location>
</feature>
<evidence type="ECO:0000313" key="5">
    <source>
        <dbReference type="Proteomes" id="UP000176634"/>
    </source>
</evidence>
<evidence type="ECO:0000313" key="4">
    <source>
        <dbReference type="EMBL" id="OGH92308.1"/>
    </source>
</evidence>
<dbReference type="STRING" id="1798705.A2563_04975"/>
<dbReference type="Gene3D" id="3.50.90.10">
    <property type="entry name" value="YerB-like"/>
    <property type="match status" value="1"/>
</dbReference>
<protein>
    <recommendedName>
        <fullName evidence="6">DUF3048 domain-containing protein</fullName>
    </recommendedName>
</protein>